<protein>
    <submittedName>
        <fullName evidence="1">Uncharacterized protein</fullName>
    </submittedName>
</protein>
<dbReference type="Proteomes" id="UP000655225">
    <property type="component" value="Unassembled WGS sequence"/>
</dbReference>
<organism evidence="1 2">
    <name type="scientific">Tetracentron sinense</name>
    <name type="common">Spur-leaf</name>
    <dbReference type="NCBI Taxonomy" id="13715"/>
    <lineage>
        <taxon>Eukaryota</taxon>
        <taxon>Viridiplantae</taxon>
        <taxon>Streptophyta</taxon>
        <taxon>Embryophyta</taxon>
        <taxon>Tracheophyta</taxon>
        <taxon>Spermatophyta</taxon>
        <taxon>Magnoliopsida</taxon>
        <taxon>Trochodendrales</taxon>
        <taxon>Trochodendraceae</taxon>
        <taxon>Tetracentron</taxon>
    </lineage>
</organism>
<accession>A0A835DM94</accession>
<sequence length="211" mass="23549">MLFCSDQNLALIESDSKESITFSSSLGNQHLDGRYSEIERSLWARWSSCFIPRTANSEAHAEAQEALYQTISSLTPSSSPSVDSFSLDISPSFPDVVLEVEIDELQAQVETFNREICTLRDELRRLAEGREKLTSENTCIMLSCNSLLPNNSSYIVIWSKAILVIEKLAWLYGPDVITTLKGNPPRFSSLPMVKATAMDKTLQGITTRFQG</sequence>
<reference evidence="1 2" key="1">
    <citation type="submission" date="2020-04" db="EMBL/GenBank/DDBJ databases">
        <title>Plant Genome Project.</title>
        <authorList>
            <person name="Zhang R.-G."/>
        </authorList>
    </citation>
    <scope>NUCLEOTIDE SEQUENCE [LARGE SCALE GENOMIC DNA]</scope>
    <source>
        <strain evidence="1">YNK0</strain>
        <tissue evidence="1">Leaf</tissue>
    </source>
</reference>
<comment type="caution">
    <text evidence="1">The sequence shown here is derived from an EMBL/GenBank/DDBJ whole genome shotgun (WGS) entry which is preliminary data.</text>
</comment>
<dbReference type="AlphaFoldDB" id="A0A835DM94"/>
<evidence type="ECO:0000313" key="2">
    <source>
        <dbReference type="Proteomes" id="UP000655225"/>
    </source>
</evidence>
<dbReference type="EMBL" id="JABCRI010000006">
    <property type="protein sequence ID" value="KAF8405184.1"/>
    <property type="molecule type" value="Genomic_DNA"/>
</dbReference>
<gene>
    <name evidence="1" type="ORF">HHK36_010084</name>
</gene>
<dbReference type="OrthoDB" id="1642657at2759"/>
<proteinExistence type="predicted"/>
<name>A0A835DM94_TETSI</name>
<evidence type="ECO:0000313" key="1">
    <source>
        <dbReference type="EMBL" id="KAF8405184.1"/>
    </source>
</evidence>
<keyword evidence="2" id="KW-1185">Reference proteome</keyword>